<sequence>MIDDDQEDDERNLGAALSERDRRRLRRFAAGNPKAGETDPLAGVITRVFDAQDAARGRSGGALLFADLELAQQLADLLSDDLHDAVLVPVWRSNAHSLFGHDLVLVEPLADRYRQLAELSDTVHESIARAVVHAAEQLLARAAR</sequence>
<organism evidence="1 2">
    <name type="scientific">Svornostia abyssi</name>
    <dbReference type="NCBI Taxonomy" id="2898438"/>
    <lineage>
        <taxon>Bacteria</taxon>
        <taxon>Bacillati</taxon>
        <taxon>Actinomycetota</taxon>
        <taxon>Thermoleophilia</taxon>
        <taxon>Solirubrobacterales</taxon>
        <taxon>Baekduiaceae</taxon>
        <taxon>Svornostia</taxon>
    </lineage>
</organism>
<dbReference type="EMBL" id="CP088295">
    <property type="protein sequence ID" value="UUY02191.1"/>
    <property type="molecule type" value="Genomic_DNA"/>
</dbReference>
<reference evidence="2" key="1">
    <citation type="submission" date="2021-11" db="EMBL/GenBank/DDBJ databases">
        <title>Cultivation dependent microbiological survey of springs from the worlds oldest radium mine currently devoted to the extraction of radon-saturated water.</title>
        <authorList>
            <person name="Kapinusova G."/>
            <person name="Smrhova T."/>
            <person name="Strejcek M."/>
            <person name="Suman J."/>
            <person name="Jani K."/>
            <person name="Pajer P."/>
            <person name="Uhlik O."/>
        </authorList>
    </citation>
    <scope>NUCLEOTIDE SEQUENCE [LARGE SCALE GENOMIC DNA]</scope>
    <source>
        <strain evidence="2">J379</strain>
    </source>
</reference>
<proteinExistence type="predicted"/>
<evidence type="ECO:0000313" key="1">
    <source>
        <dbReference type="EMBL" id="UUY02191.1"/>
    </source>
</evidence>
<keyword evidence="2" id="KW-1185">Reference proteome</keyword>
<gene>
    <name evidence="1" type="ORF">LRS13_15890</name>
</gene>
<evidence type="ECO:0000313" key="2">
    <source>
        <dbReference type="Proteomes" id="UP001058860"/>
    </source>
</evidence>
<accession>A0ABY5PC02</accession>
<name>A0ABY5PC02_9ACTN</name>
<protein>
    <submittedName>
        <fullName evidence="1">Uncharacterized protein</fullName>
    </submittedName>
</protein>
<dbReference type="RefSeq" id="WP_353862724.1">
    <property type="nucleotide sequence ID" value="NZ_CP088295.1"/>
</dbReference>
<dbReference type="Proteomes" id="UP001058860">
    <property type="component" value="Chromosome"/>
</dbReference>